<protein>
    <submittedName>
        <fullName evidence="1">Uncharacterized protein</fullName>
    </submittedName>
</protein>
<accession>A0A9I9DQ40</accession>
<proteinExistence type="predicted"/>
<dbReference type="AlphaFoldDB" id="A0A9I9DQ40"/>
<reference evidence="1" key="1">
    <citation type="submission" date="2023-03" db="UniProtKB">
        <authorList>
            <consortium name="EnsemblPlants"/>
        </authorList>
    </citation>
    <scope>IDENTIFICATION</scope>
</reference>
<name>A0A9I9DQ40_CUCME</name>
<sequence length="100" mass="11799">MQFNQLIVDILISQLVGMHQLQWLGIKSQQNRNKTTKQGNKERATRKTTFLHMSERGRKLIFPSKKKLAILMEAYDANHQPKPASHFHHNNTEIFHYQEC</sequence>
<organism evidence="1">
    <name type="scientific">Cucumis melo</name>
    <name type="common">Muskmelon</name>
    <dbReference type="NCBI Taxonomy" id="3656"/>
    <lineage>
        <taxon>Eukaryota</taxon>
        <taxon>Viridiplantae</taxon>
        <taxon>Streptophyta</taxon>
        <taxon>Embryophyta</taxon>
        <taxon>Tracheophyta</taxon>
        <taxon>Spermatophyta</taxon>
        <taxon>Magnoliopsida</taxon>
        <taxon>eudicotyledons</taxon>
        <taxon>Gunneridae</taxon>
        <taxon>Pentapetalae</taxon>
        <taxon>rosids</taxon>
        <taxon>fabids</taxon>
        <taxon>Cucurbitales</taxon>
        <taxon>Cucurbitaceae</taxon>
        <taxon>Benincaseae</taxon>
        <taxon>Cucumis</taxon>
    </lineage>
</organism>
<dbReference type="Gramene" id="MELO3C021908.2.1">
    <property type="protein sequence ID" value="MELO3C021908.2.1"/>
    <property type="gene ID" value="MELO3C021908.2"/>
</dbReference>
<dbReference type="EnsemblPlants" id="MELO3C021908.2.1">
    <property type="protein sequence ID" value="MELO3C021908.2.1"/>
    <property type="gene ID" value="MELO3C021908.2"/>
</dbReference>
<evidence type="ECO:0000313" key="1">
    <source>
        <dbReference type="EnsemblPlants" id="MELO3C021908.2.1"/>
    </source>
</evidence>